<keyword evidence="2" id="KW-0963">Cytoplasm</keyword>
<keyword evidence="3" id="KW-0677">Repeat</keyword>
<dbReference type="GO" id="GO:0006626">
    <property type="term" value="P:protein targeting to mitochondrion"/>
    <property type="evidence" value="ECO:0007669"/>
    <property type="project" value="TreeGrafter"/>
</dbReference>
<dbReference type="Proteomes" id="UP000075886">
    <property type="component" value="Unassembled WGS sequence"/>
</dbReference>
<accession>A0A182QWL0</accession>
<keyword evidence="8" id="KW-1185">Reference proteome</keyword>
<organism evidence="7 8">
    <name type="scientific">Anopheles farauti</name>
    <dbReference type="NCBI Taxonomy" id="69004"/>
    <lineage>
        <taxon>Eukaryota</taxon>
        <taxon>Metazoa</taxon>
        <taxon>Ecdysozoa</taxon>
        <taxon>Arthropoda</taxon>
        <taxon>Hexapoda</taxon>
        <taxon>Insecta</taxon>
        <taxon>Pterygota</taxon>
        <taxon>Neoptera</taxon>
        <taxon>Endopterygota</taxon>
        <taxon>Diptera</taxon>
        <taxon>Nematocera</taxon>
        <taxon>Culicoidea</taxon>
        <taxon>Culicidae</taxon>
        <taxon>Anophelinae</taxon>
        <taxon>Anopheles</taxon>
    </lineage>
</organism>
<evidence type="ECO:0000256" key="5">
    <source>
        <dbReference type="PROSITE-ProRule" id="PRU00339"/>
    </source>
</evidence>
<dbReference type="PANTHER" id="PTHR45984:SF1">
    <property type="entry name" value="SPAG1 AXONEMAL DYNEIN ASSEMBLY FACTOR"/>
    <property type="match status" value="1"/>
</dbReference>
<dbReference type="GO" id="GO:0005829">
    <property type="term" value="C:cytosol"/>
    <property type="evidence" value="ECO:0007669"/>
    <property type="project" value="TreeGrafter"/>
</dbReference>
<protein>
    <submittedName>
        <fullName evidence="7">Uncharacterized protein</fullName>
    </submittedName>
</protein>
<dbReference type="InterPro" id="IPR011990">
    <property type="entry name" value="TPR-like_helical_dom_sf"/>
</dbReference>
<evidence type="ECO:0000256" key="3">
    <source>
        <dbReference type="ARBA" id="ARBA00022737"/>
    </source>
</evidence>
<evidence type="ECO:0000313" key="8">
    <source>
        <dbReference type="Proteomes" id="UP000075886"/>
    </source>
</evidence>
<evidence type="ECO:0000256" key="6">
    <source>
        <dbReference type="SAM" id="MobiDB-lite"/>
    </source>
</evidence>
<sequence length="408" mass="47080">MANKPRRLLEKYDLLLDHLDFEYIRQSTNGREVENILKVLRSGEEGYFPQLTAFAEERLKSLRPESKLLRKETPLATQHTLPEGQWNTLCNQLTEWQNEMKSLSSDIRASKVPSEDPSMPPVRAILPAKNATGAGKTSKPPQPERIKSCDYEKWDKFDPDTEMLKMDLDEERHREMVRINNRKNSEKPKIIELPPEVRLSQQEKQVLAGKLREKGNDYFRAKEFLEAVDEYGKSLELFATAACFNNRAMAYIKLNRYNEAIADCDQCLALEPENLKALLRKAQALVSRDKRREAYKVYCDVLRLEPTNSVALKNTESLRRQLADLPPPNAFRIAIEEVSNADAEIDFRALVRPKRIVKDKLPDAIRQLKTDTTNIIRQGAKAREEREKQPSSLFPEPAPRRTPLIEEL</sequence>
<name>A0A182QWL0_9DIPT</name>
<evidence type="ECO:0000313" key="7">
    <source>
        <dbReference type="EnsemblMetazoa" id="AFAF018314-PA"/>
    </source>
</evidence>
<reference evidence="7" key="2">
    <citation type="submission" date="2020-05" db="UniProtKB">
        <authorList>
            <consortium name="EnsemblMetazoa"/>
        </authorList>
    </citation>
    <scope>IDENTIFICATION</scope>
    <source>
        <strain evidence="7">FAR1</strain>
    </source>
</reference>
<dbReference type="STRING" id="69004.A0A182QWL0"/>
<dbReference type="SMART" id="SM00028">
    <property type="entry name" value="TPR"/>
    <property type="match status" value="2"/>
</dbReference>
<proteinExistence type="predicted"/>
<dbReference type="GO" id="GO:0005739">
    <property type="term" value="C:mitochondrion"/>
    <property type="evidence" value="ECO:0007669"/>
    <property type="project" value="TreeGrafter"/>
</dbReference>
<feature type="repeat" description="TPR" evidence="5">
    <location>
        <begin position="241"/>
        <end position="274"/>
    </location>
</feature>
<dbReference type="Gene3D" id="1.25.40.10">
    <property type="entry name" value="Tetratricopeptide repeat domain"/>
    <property type="match status" value="1"/>
</dbReference>
<evidence type="ECO:0000256" key="2">
    <source>
        <dbReference type="ARBA" id="ARBA00022490"/>
    </source>
</evidence>
<dbReference type="EnsemblMetazoa" id="AFAF018314-RA">
    <property type="protein sequence ID" value="AFAF018314-PA"/>
    <property type="gene ID" value="AFAF018314"/>
</dbReference>
<evidence type="ECO:0000256" key="4">
    <source>
        <dbReference type="ARBA" id="ARBA00022803"/>
    </source>
</evidence>
<dbReference type="SUPFAM" id="SSF48452">
    <property type="entry name" value="TPR-like"/>
    <property type="match status" value="1"/>
</dbReference>
<dbReference type="InterPro" id="IPR051982">
    <property type="entry name" value="CiliaryAsmbly_MitoImport"/>
</dbReference>
<dbReference type="Pfam" id="PF00515">
    <property type="entry name" value="TPR_1"/>
    <property type="match status" value="1"/>
</dbReference>
<dbReference type="InterPro" id="IPR019734">
    <property type="entry name" value="TPR_rpt"/>
</dbReference>
<dbReference type="EMBL" id="AXCN02001805">
    <property type="status" value="NOT_ANNOTATED_CDS"/>
    <property type="molecule type" value="Genomic_DNA"/>
</dbReference>
<keyword evidence="4 5" id="KW-0802">TPR repeat</keyword>
<dbReference type="PROSITE" id="PS50005">
    <property type="entry name" value="TPR"/>
    <property type="match status" value="1"/>
</dbReference>
<dbReference type="GO" id="GO:0031072">
    <property type="term" value="F:heat shock protein binding"/>
    <property type="evidence" value="ECO:0007669"/>
    <property type="project" value="TreeGrafter"/>
</dbReference>
<evidence type="ECO:0000256" key="1">
    <source>
        <dbReference type="ARBA" id="ARBA00004496"/>
    </source>
</evidence>
<dbReference type="PANTHER" id="PTHR45984">
    <property type="entry name" value="RNA (RNA) POLYMERASE II ASSOCIATED PROTEIN HOMOLOG"/>
    <property type="match status" value="1"/>
</dbReference>
<dbReference type="AlphaFoldDB" id="A0A182QWL0"/>
<feature type="region of interest" description="Disordered" evidence="6">
    <location>
        <begin position="378"/>
        <end position="408"/>
    </location>
</feature>
<reference evidence="8" key="1">
    <citation type="submission" date="2014-01" db="EMBL/GenBank/DDBJ databases">
        <title>The Genome Sequence of Anopheles farauti FAR1 (V2).</title>
        <authorList>
            <consortium name="The Broad Institute Genomics Platform"/>
            <person name="Neafsey D.E."/>
            <person name="Besansky N."/>
            <person name="Howell P."/>
            <person name="Walton C."/>
            <person name="Young S.K."/>
            <person name="Zeng Q."/>
            <person name="Gargeya S."/>
            <person name="Fitzgerald M."/>
            <person name="Haas B."/>
            <person name="Abouelleil A."/>
            <person name="Allen A.W."/>
            <person name="Alvarado L."/>
            <person name="Arachchi H.M."/>
            <person name="Berlin A.M."/>
            <person name="Chapman S.B."/>
            <person name="Gainer-Dewar J."/>
            <person name="Goldberg J."/>
            <person name="Griggs A."/>
            <person name="Gujja S."/>
            <person name="Hansen M."/>
            <person name="Howarth C."/>
            <person name="Imamovic A."/>
            <person name="Ireland A."/>
            <person name="Larimer J."/>
            <person name="McCowan C."/>
            <person name="Murphy C."/>
            <person name="Pearson M."/>
            <person name="Poon T.W."/>
            <person name="Priest M."/>
            <person name="Roberts A."/>
            <person name="Saif S."/>
            <person name="Shea T."/>
            <person name="Sisk P."/>
            <person name="Sykes S."/>
            <person name="Wortman J."/>
            <person name="Nusbaum C."/>
            <person name="Birren B."/>
        </authorList>
    </citation>
    <scope>NUCLEOTIDE SEQUENCE [LARGE SCALE GENOMIC DNA]</scope>
    <source>
        <strain evidence="8">FAR1</strain>
    </source>
</reference>
<dbReference type="VEuPathDB" id="VectorBase:AFAF018314"/>
<comment type="subcellular location">
    <subcellularLocation>
        <location evidence="1">Cytoplasm</location>
    </subcellularLocation>
</comment>